<comment type="caution">
    <text evidence="1">The sequence shown here is derived from an EMBL/GenBank/DDBJ whole genome shotgun (WGS) entry which is preliminary data.</text>
</comment>
<evidence type="ECO:0000313" key="1">
    <source>
        <dbReference type="EMBL" id="KAJ7518254.1"/>
    </source>
</evidence>
<protein>
    <submittedName>
        <fullName evidence="1">Uncharacterized protein</fullName>
    </submittedName>
</protein>
<evidence type="ECO:0000313" key="2">
    <source>
        <dbReference type="Proteomes" id="UP001162992"/>
    </source>
</evidence>
<dbReference type="Proteomes" id="UP001162992">
    <property type="component" value="Chromosome 21"/>
</dbReference>
<name>A0ACC2AL08_DIPCM</name>
<organism evidence="1 2">
    <name type="scientific">Diphasiastrum complanatum</name>
    <name type="common">Issler's clubmoss</name>
    <name type="synonym">Lycopodium complanatum</name>
    <dbReference type="NCBI Taxonomy" id="34168"/>
    <lineage>
        <taxon>Eukaryota</taxon>
        <taxon>Viridiplantae</taxon>
        <taxon>Streptophyta</taxon>
        <taxon>Embryophyta</taxon>
        <taxon>Tracheophyta</taxon>
        <taxon>Lycopodiopsida</taxon>
        <taxon>Lycopodiales</taxon>
        <taxon>Lycopodiaceae</taxon>
        <taxon>Lycopodioideae</taxon>
        <taxon>Diphasiastrum</taxon>
    </lineage>
</organism>
<reference evidence="2" key="1">
    <citation type="journal article" date="2024" name="Proc. Natl. Acad. Sci. U.S.A.">
        <title>Extraordinary preservation of gene collinearity over three hundred million years revealed in homosporous lycophytes.</title>
        <authorList>
            <person name="Li C."/>
            <person name="Wickell D."/>
            <person name="Kuo L.Y."/>
            <person name="Chen X."/>
            <person name="Nie B."/>
            <person name="Liao X."/>
            <person name="Peng D."/>
            <person name="Ji J."/>
            <person name="Jenkins J."/>
            <person name="Williams M."/>
            <person name="Shu S."/>
            <person name="Plott C."/>
            <person name="Barry K."/>
            <person name="Rajasekar S."/>
            <person name="Grimwood J."/>
            <person name="Han X."/>
            <person name="Sun S."/>
            <person name="Hou Z."/>
            <person name="He W."/>
            <person name="Dai G."/>
            <person name="Sun C."/>
            <person name="Schmutz J."/>
            <person name="Leebens-Mack J.H."/>
            <person name="Li F.W."/>
            <person name="Wang L."/>
        </authorList>
    </citation>
    <scope>NUCLEOTIDE SEQUENCE [LARGE SCALE GENOMIC DNA]</scope>
    <source>
        <strain evidence="2">cv. PW_Plant_1</strain>
    </source>
</reference>
<accession>A0ACC2AL08</accession>
<keyword evidence="2" id="KW-1185">Reference proteome</keyword>
<proteinExistence type="predicted"/>
<gene>
    <name evidence="1" type="ORF">O6H91_21G061500</name>
</gene>
<dbReference type="EMBL" id="CM055112">
    <property type="protein sequence ID" value="KAJ7518254.1"/>
    <property type="molecule type" value="Genomic_DNA"/>
</dbReference>
<sequence length="220" mass="25080">MAISRVPGIQRLSLLVHTGCWNAIRSRVFGSAASEASEIPSLNPKYEDTGSDLGSEGLSLAQRRKEYEAKVSVMRKKYMQEMQRKKSQQMRAEHVKRQVILKAKEERLAVKKEKSEARAIEVLKETEILRARYDAQRAFKAAQREKQEKKVLFRKERQTGKIRQESSSWIEKNDLELRILEAMADPIRLTGPLLGALSPVPPDSMAVGGEKKRDADFIQM</sequence>